<keyword evidence="1" id="KW-0521">NADP</keyword>
<reference evidence="3 4" key="1">
    <citation type="journal article" date="2016" name="Nat. Commun.">
        <title>Thousands of microbial genomes shed light on interconnected biogeochemical processes in an aquifer system.</title>
        <authorList>
            <person name="Anantharaman K."/>
            <person name="Brown C.T."/>
            <person name="Hug L.A."/>
            <person name="Sharon I."/>
            <person name="Castelle C.J."/>
            <person name="Probst A.J."/>
            <person name="Thomas B.C."/>
            <person name="Singh A."/>
            <person name="Wilkins M.J."/>
            <person name="Karaoz U."/>
            <person name="Brodie E.L."/>
            <person name="Williams K.H."/>
            <person name="Hubbard S.S."/>
            <person name="Banfield J.F."/>
        </authorList>
    </citation>
    <scope>NUCLEOTIDE SEQUENCE [LARGE SCALE GENOMIC DNA]</scope>
</reference>
<keyword evidence="1" id="KW-0560">Oxidoreductase</keyword>
<comment type="caution">
    <text evidence="3">The sequence shown here is derived from an EMBL/GenBank/DDBJ whole genome shotgun (WGS) entry which is preliminary data.</text>
</comment>
<dbReference type="UniPathway" id="UPA00124"/>
<comment type="function">
    <text evidence="1">Catalyzes the reduction of dTDP-6-deoxy-L-lyxo-4-hexulose to yield dTDP-L-rhamnose.</text>
</comment>
<dbReference type="InterPro" id="IPR001509">
    <property type="entry name" value="Epimerase_deHydtase"/>
</dbReference>
<accession>A0A1G2EVY3</accession>
<evidence type="ECO:0000313" key="4">
    <source>
        <dbReference type="Proteomes" id="UP000177486"/>
    </source>
</evidence>
<dbReference type="GO" id="GO:0048270">
    <property type="term" value="F:methionine adenosyltransferase regulator activity"/>
    <property type="evidence" value="ECO:0007669"/>
    <property type="project" value="TreeGrafter"/>
</dbReference>
<dbReference type="SUPFAM" id="SSF51735">
    <property type="entry name" value="NAD(P)-binding Rossmann-fold domains"/>
    <property type="match status" value="1"/>
</dbReference>
<organism evidence="3 4">
    <name type="scientific">Candidatus Niyogibacteria bacterium RIFCSPLOWO2_01_FULL_45_48</name>
    <dbReference type="NCBI Taxonomy" id="1801724"/>
    <lineage>
        <taxon>Bacteria</taxon>
        <taxon>Candidatus Niyogiibacteriota</taxon>
    </lineage>
</organism>
<dbReference type="EMBL" id="MHMQ01000031">
    <property type="protein sequence ID" value="OGZ29903.1"/>
    <property type="molecule type" value="Genomic_DNA"/>
</dbReference>
<evidence type="ECO:0000259" key="2">
    <source>
        <dbReference type="Pfam" id="PF01370"/>
    </source>
</evidence>
<dbReference type="CDD" id="cd08946">
    <property type="entry name" value="SDR_e"/>
    <property type="match status" value="1"/>
</dbReference>
<dbReference type="EC" id="1.1.1.133" evidence="1"/>
<comment type="similarity">
    <text evidence="1">Belongs to the dTDP-4-dehydrorhamnose reductase family.</text>
</comment>
<dbReference type="PANTHER" id="PTHR10491">
    <property type="entry name" value="DTDP-4-DEHYDRORHAMNOSE REDUCTASE"/>
    <property type="match status" value="1"/>
</dbReference>
<evidence type="ECO:0000256" key="1">
    <source>
        <dbReference type="RuleBase" id="RU364082"/>
    </source>
</evidence>
<dbReference type="AlphaFoldDB" id="A0A1G2EVY3"/>
<dbReference type="GO" id="GO:0019305">
    <property type="term" value="P:dTDP-rhamnose biosynthetic process"/>
    <property type="evidence" value="ECO:0007669"/>
    <property type="project" value="UniProtKB-UniPathway"/>
</dbReference>
<dbReference type="PANTHER" id="PTHR10491:SF4">
    <property type="entry name" value="METHIONINE ADENOSYLTRANSFERASE 2 SUBUNIT BETA"/>
    <property type="match status" value="1"/>
</dbReference>
<dbReference type="GO" id="GO:0048269">
    <property type="term" value="C:methionine adenosyltransferase complex"/>
    <property type="evidence" value="ECO:0007669"/>
    <property type="project" value="TreeGrafter"/>
</dbReference>
<comment type="pathway">
    <text evidence="1">Carbohydrate biosynthesis; dTDP-L-rhamnose biosynthesis.</text>
</comment>
<evidence type="ECO:0000313" key="3">
    <source>
        <dbReference type="EMBL" id="OGZ29903.1"/>
    </source>
</evidence>
<dbReference type="GO" id="GO:0006556">
    <property type="term" value="P:S-adenosylmethionine biosynthetic process"/>
    <property type="evidence" value="ECO:0007669"/>
    <property type="project" value="TreeGrafter"/>
</dbReference>
<dbReference type="Proteomes" id="UP000177486">
    <property type="component" value="Unassembled WGS sequence"/>
</dbReference>
<protein>
    <recommendedName>
        <fullName evidence="1">dTDP-4-dehydrorhamnose reductase</fullName>
        <ecNumber evidence="1">1.1.1.133</ecNumber>
    </recommendedName>
</protein>
<dbReference type="Pfam" id="PF01370">
    <property type="entry name" value="Epimerase"/>
    <property type="match status" value="1"/>
</dbReference>
<feature type="domain" description="NAD-dependent epimerase/dehydratase" evidence="2">
    <location>
        <begin position="5"/>
        <end position="210"/>
    </location>
</feature>
<dbReference type="GO" id="GO:0008831">
    <property type="term" value="F:dTDP-4-dehydrorhamnose reductase activity"/>
    <property type="evidence" value="ECO:0007669"/>
    <property type="project" value="UniProtKB-EC"/>
</dbReference>
<dbReference type="InterPro" id="IPR005913">
    <property type="entry name" value="dTDP_dehydrorham_reduct"/>
</dbReference>
<gene>
    <name evidence="3" type="ORF">A2931_00850</name>
</gene>
<sequence>MNAKVLITGNLGYIGSVLLNEVKKQNTDHLCIDKEPQEGPRELCFNLRDAEKTLKAIKQFKPDVLVHAGSHSVSVYKDNFYDTFLEDFWSLANVLKAIEDLPDCRLIYFSSSYVYSGLPKEINVTEENALKPLHNFGVAKSFFEQFILRNHENSAVFRLSSAFGPGEAKNPNTILLFIRECLEKNKIEIWGSGIRKLQYVYNKDVIKYVFEGFNLPPGIYNLGGNEYVSVAEAGQTIADFFKAKVVFLKDKPEGETLPFLENKKLKTVSGKNFFTPFSSALSEYLSAIKNQS</sequence>
<dbReference type="Gene3D" id="3.40.50.720">
    <property type="entry name" value="NAD(P)-binding Rossmann-like Domain"/>
    <property type="match status" value="1"/>
</dbReference>
<dbReference type="InterPro" id="IPR036291">
    <property type="entry name" value="NAD(P)-bd_dom_sf"/>
</dbReference>
<name>A0A1G2EVY3_9BACT</name>
<proteinExistence type="inferred from homology"/>